<dbReference type="InterPro" id="IPR000270">
    <property type="entry name" value="PB1_dom"/>
</dbReference>
<dbReference type="GO" id="GO:0006914">
    <property type="term" value="P:autophagy"/>
    <property type="evidence" value="ECO:0007669"/>
    <property type="project" value="UniProtKB-KW"/>
</dbReference>
<dbReference type="InterPro" id="IPR056893">
    <property type="entry name" value="UBA_Nbr1_C"/>
</dbReference>
<keyword evidence="10" id="KW-0968">Cytoplasmic vesicle</keyword>
<organism evidence="16 17">
    <name type="scientific">Ilex paraguariensis</name>
    <name type="common">yerba mate</name>
    <dbReference type="NCBI Taxonomy" id="185542"/>
    <lineage>
        <taxon>Eukaryota</taxon>
        <taxon>Viridiplantae</taxon>
        <taxon>Streptophyta</taxon>
        <taxon>Embryophyta</taxon>
        <taxon>Tracheophyta</taxon>
        <taxon>Spermatophyta</taxon>
        <taxon>Magnoliopsida</taxon>
        <taxon>eudicotyledons</taxon>
        <taxon>Gunneridae</taxon>
        <taxon>Pentapetalae</taxon>
        <taxon>asterids</taxon>
        <taxon>campanulids</taxon>
        <taxon>Aquifoliales</taxon>
        <taxon>Aquifoliaceae</taxon>
        <taxon>Ilex</taxon>
    </lineage>
</organism>
<dbReference type="GO" id="GO:0031410">
    <property type="term" value="C:cytoplasmic vesicle"/>
    <property type="evidence" value="ECO:0007669"/>
    <property type="project" value="UniProtKB-KW"/>
</dbReference>
<dbReference type="CDD" id="cd14947">
    <property type="entry name" value="NBR1_like"/>
    <property type="match status" value="1"/>
</dbReference>
<keyword evidence="9" id="KW-0072">Autophagy</keyword>
<dbReference type="GO" id="GO:0015031">
    <property type="term" value="P:protein transport"/>
    <property type="evidence" value="ECO:0007669"/>
    <property type="project" value="UniProtKB-KW"/>
</dbReference>
<evidence type="ECO:0000256" key="4">
    <source>
        <dbReference type="ARBA" id="ARBA00022554"/>
    </source>
</evidence>
<feature type="region of interest" description="Disordered" evidence="12">
    <location>
        <begin position="92"/>
        <end position="122"/>
    </location>
</feature>
<evidence type="ECO:0000256" key="2">
    <source>
        <dbReference type="ARBA" id="ARBA00004419"/>
    </source>
</evidence>
<keyword evidence="8" id="KW-0653">Protein transport</keyword>
<comment type="caution">
    <text evidence="16">The sequence shown here is derived from an EMBL/GenBank/DDBJ whole genome shotgun (WGS) entry which is preliminary data.</text>
</comment>
<comment type="subcellular location">
    <subcellularLocation>
        <location evidence="2">Cytoplasmic vesicle</location>
        <location evidence="2">Autophagosome</location>
    </subcellularLocation>
    <subcellularLocation>
        <location evidence="1">Vacuole</location>
    </subcellularLocation>
</comment>
<feature type="compositionally biased region" description="Low complexity" evidence="12">
    <location>
        <begin position="97"/>
        <end position="108"/>
    </location>
</feature>
<dbReference type="PROSITE" id="PS50135">
    <property type="entry name" value="ZF_ZZ_2"/>
    <property type="match status" value="1"/>
</dbReference>
<dbReference type="PROSITE" id="PS51745">
    <property type="entry name" value="PB1"/>
    <property type="match status" value="1"/>
</dbReference>
<reference evidence="16 17" key="1">
    <citation type="submission" date="2024-02" db="EMBL/GenBank/DDBJ databases">
        <authorList>
            <person name="Vignale AGUSTIN F."/>
            <person name="Sosa J E."/>
            <person name="Modenutti C."/>
        </authorList>
    </citation>
    <scope>NUCLEOTIDE SEQUENCE [LARGE SCALE GENOMIC DNA]</scope>
</reference>
<evidence type="ECO:0000256" key="3">
    <source>
        <dbReference type="ARBA" id="ARBA00022448"/>
    </source>
</evidence>
<evidence type="ECO:0000313" key="17">
    <source>
        <dbReference type="Proteomes" id="UP001642360"/>
    </source>
</evidence>
<feature type="compositionally biased region" description="Basic and acidic residues" evidence="12">
    <location>
        <begin position="351"/>
        <end position="366"/>
    </location>
</feature>
<evidence type="ECO:0000259" key="13">
    <source>
        <dbReference type="PROSITE" id="PS50030"/>
    </source>
</evidence>
<dbReference type="InterPro" id="IPR053793">
    <property type="entry name" value="PB1-like"/>
</dbReference>
<dbReference type="InterPro" id="IPR015940">
    <property type="entry name" value="UBA"/>
</dbReference>
<evidence type="ECO:0000259" key="14">
    <source>
        <dbReference type="PROSITE" id="PS50135"/>
    </source>
</evidence>
<dbReference type="InterPro" id="IPR043145">
    <property type="entry name" value="Znf_ZZ_sf"/>
</dbReference>
<evidence type="ECO:0008006" key="18">
    <source>
        <dbReference type="Google" id="ProtNLM"/>
    </source>
</evidence>
<feature type="domain" description="UBA" evidence="13">
    <location>
        <begin position="897"/>
        <end position="946"/>
    </location>
</feature>
<evidence type="ECO:0000259" key="15">
    <source>
        <dbReference type="PROSITE" id="PS51745"/>
    </source>
</evidence>
<dbReference type="Pfam" id="PF24932">
    <property type="entry name" value="UBA_NBR1_C"/>
    <property type="match status" value="2"/>
</dbReference>
<protein>
    <recommendedName>
        <fullName evidence="18">Protein NBR1 homolog</fullName>
    </recommendedName>
</protein>
<dbReference type="SUPFAM" id="SSF46934">
    <property type="entry name" value="UBA-like"/>
    <property type="match status" value="1"/>
</dbReference>
<feature type="domain" description="UBA" evidence="13">
    <location>
        <begin position="863"/>
        <end position="904"/>
    </location>
</feature>
<dbReference type="SUPFAM" id="SSF54277">
    <property type="entry name" value="CAD &amp; PB1 domains"/>
    <property type="match status" value="1"/>
</dbReference>
<evidence type="ECO:0000256" key="8">
    <source>
        <dbReference type="ARBA" id="ARBA00022927"/>
    </source>
</evidence>
<feature type="domain" description="PB1" evidence="15">
    <location>
        <begin position="4"/>
        <end position="88"/>
    </location>
</feature>
<evidence type="ECO:0000256" key="9">
    <source>
        <dbReference type="ARBA" id="ARBA00023006"/>
    </source>
</evidence>
<keyword evidence="5" id="KW-0479">Metal-binding</keyword>
<name>A0ABC8QZ94_9AQUA</name>
<keyword evidence="6 11" id="KW-0863">Zinc-finger</keyword>
<sequence length="949" mass="102257">MESSIVIKVKYGETLRRFNARVFNGELVLDMDGLKEKVLGLFNFASDGDLTLTYIDGDGDIVTLVDDEDLRDAMRQSLNPLRIAVRLNTEKTDRSYTRSNGSSTSTPRRSPRVQHPKPNLNASVSEILKSVPEPFREAVSKLSIGLASKATSTAPCLVELVDSLSKMGLSHLNPAYEFQTGTEYSTSSGASEKTMGELVSIGPKVSKVDESNSEVLPSAKAEMPISENNQLLPCTKSEQPTVENNKIDLENTARSVEATPTPASNAGTTVTPCTGSLNLNGGLSSLFGSASANPAPGTSSVSAGNDMTEVLCASSVGSKSKVKKLAEYHSSGNSDALAFVDGLPGATKAPASDKNEIKKTSEDHPKQKLVGVGASSGSYNFMKDSSGVGASSGSYNFMKDFSGDSPNADLWGGVSIKCGDGWGNSYASHVDPNPKDQRPFSGMPLAHDSVLPPCQRAPHLVRFKRSYNHSDGLGSTFHGGVGCDGCGVHPITGPRFKSKVKEDYDLCSICFAQMGNDADYTQIDRPLTYGHPLSFKGLYDYHHSRMRPTTLPQDLRGCVMKPSGAKLDSCFIQDVNVLDGTIMAPASSFTKIWRMRNNGTIVWPQGTQLVWIGGDRLSDALTVEIAADGLPVDNEVDIAVDFTAPQLPGRYISYWRMASPSGHKFGQRIWVLIQVEASFKDLVCGNFHGLNLNMPPESYGITGPETININVEPKAKDNLPEPSNFNSITEFVEPIDDAHPNKEQEPNFPVNDTLLVGGVSVPVPPQPSSLVSTSYPIIDSSEVPAVPSPAPSQRQSSSLASITYPIIDFPEAPAVPSPAPSQRQPSSLASITNPIFDFPEAPAVPSPAMAAHAYAKEAGESNDVEQTLLRELEEMGFRHVDLNKEILRANGYDMERSVDDLCGDAEWDPVLKELQEMGFGNEERNMRLLKKNNGSIKRVVMDLLNGEVV</sequence>
<evidence type="ECO:0000313" key="16">
    <source>
        <dbReference type="EMBL" id="CAK9137546.1"/>
    </source>
</evidence>
<dbReference type="SMART" id="SM00666">
    <property type="entry name" value="PB1"/>
    <property type="match status" value="1"/>
</dbReference>
<dbReference type="Proteomes" id="UP001642360">
    <property type="component" value="Unassembled WGS sequence"/>
</dbReference>
<feature type="domain" description="ZZ-type" evidence="14">
    <location>
        <begin position="478"/>
        <end position="528"/>
    </location>
</feature>
<evidence type="ECO:0000256" key="12">
    <source>
        <dbReference type="SAM" id="MobiDB-lite"/>
    </source>
</evidence>
<dbReference type="PROSITE" id="PS50030">
    <property type="entry name" value="UBA"/>
    <property type="match status" value="2"/>
</dbReference>
<dbReference type="FunFam" id="1.10.8.10:FF:000085">
    <property type="entry name" value="protein NBR1 homolog"/>
    <property type="match status" value="1"/>
</dbReference>
<dbReference type="Gene3D" id="2.60.40.10">
    <property type="entry name" value="Immunoglobulins"/>
    <property type="match status" value="1"/>
</dbReference>
<evidence type="ECO:0000256" key="5">
    <source>
        <dbReference type="ARBA" id="ARBA00022723"/>
    </source>
</evidence>
<dbReference type="CDD" id="cd14319">
    <property type="entry name" value="UBA_NBR1"/>
    <property type="match status" value="2"/>
</dbReference>
<dbReference type="InterPro" id="IPR009060">
    <property type="entry name" value="UBA-like_sf"/>
</dbReference>
<dbReference type="EMBL" id="CAUOFW020000825">
    <property type="protein sequence ID" value="CAK9137546.1"/>
    <property type="molecule type" value="Genomic_DNA"/>
</dbReference>
<evidence type="ECO:0000256" key="7">
    <source>
        <dbReference type="ARBA" id="ARBA00022833"/>
    </source>
</evidence>
<evidence type="ECO:0000256" key="6">
    <source>
        <dbReference type="ARBA" id="ARBA00022771"/>
    </source>
</evidence>
<dbReference type="GO" id="GO:0005776">
    <property type="term" value="C:autophagosome"/>
    <property type="evidence" value="ECO:0007669"/>
    <property type="project" value="UniProtKB-SubCell"/>
</dbReference>
<dbReference type="InterPro" id="IPR000433">
    <property type="entry name" value="Znf_ZZ"/>
</dbReference>
<dbReference type="Gene3D" id="3.30.60.90">
    <property type="match status" value="1"/>
</dbReference>
<dbReference type="GO" id="GO:0008270">
    <property type="term" value="F:zinc ion binding"/>
    <property type="evidence" value="ECO:0007669"/>
    <property type="project" value="UniProtKB-KW"/>
</dbReference>
<dbReference type="Pfam" id="PF00569">
    <property type="entry name" value="ZZ"/>
    <property type="match status" value="1"/>
</dbReference>
<dbReference type="PANTHER" id="PTHR20930:SF0">
    <property type="entry name" value="PROTEIN ILRUN"/>
    <property type="match status" value="1"/>
</dbReference>
<dbReference type="InterPro" id="IPR013783">
    <property type="entry name" value="Ig-like_fold"/>
</dbReference>
<keyword evidence="4" id="KW-0926">Vacuole</keyword>
<dbReference type="InterPro" id="IPR032350">
    <property type="entry name" value="Nbr1_FW"/>
</dbReference>
<keyword evidence="7" id="KW-0862">Zinc</keyword>
<proteinExistence type="predicted"/>
<feature type="region of interest" description="Disordered" evidence="12">
    <location>
        <begin position="348"/>
        <end position="370"/>
    </location>
</feature>
<gene>
    <name evidence="16" type="ORF">ILEXP_LOCUS4563</name>
</gene>
<dbReference type="Pfam" id="PF16158">
    <property type="entry name" value="N_BRCA1_IG"/>
    <property type="match status" value="1"/>
</dbReference>
<dbReference type="PANTHER" id="PTHR20930">
    <property type="entry name" value="OVARIAN CARCINOMA ANTIGEN CA125-RELATED"/>
    <property type="match status" value="1"/>
</dbReference>
<evidence type="ECO:0000256" key="1">
    <source>
        <dbReference type="ARBA" id="ARBA00004116"/>
    </source>
</evidence>
<evidence type="ECO:0000256" key="10">
    <source>
        <dbReference type="ARBA" id="ARBA00023329"/>
    </source>
</evidence>
<dbReference type="AlphaFoldDB" id="A0ABC8QZ94"/>
<dbReference type="CDD" id="cd06398">
    <property type="entry name" value="PB1_Joka2"/>
    <property type="match status" value="1"/>
</dbReference>
<dbReference type="Gene3D" id="1.10.8.10">
    <property type="entry name" value="DNA helicase RuvA subunit, C-terminal domain"/>
    <property type="match status" value="2"/>
</dbReference>
<evidence type="ECO:0000256" key="11">
    <source>
        <dbReference type="PROSITE-ProRule" id="PRU00228"/>
    </source>
</evidence>
<keyword evidence="3" id="KW-0813">Transport</keyword>
<keyword evidence="17" id="KW-1185">Reference proteome</keyword>
<dbReference type="Gene3D" id="3.10.20.90">
    <property type="entry name" value="Phosphatidylinositol 3-kinase Catalytic Subunit, Chain A, domain 1"/>
    <property type="match status" value="1"/>
</dbReference>
<dbReference type="Pfam" id="PF00564">
    <property type="entry name" value="PB1"/>
    <property type="match status" value="1"/>
</dbReference>
<dbReference type="SMART" id="SM00291">
    <property type="entry name" value="ZnF_ZZ"/>
    <property type="match status" value="1"/>
</dbReference>
<accession>A0ABC8QZ94</accession>
<dbReference type="SUPFAM" id="SSF57850">
    <property type="entry name" value="RING/U-box"/>
    <property type="match status" value="1"/>
</dbReference>